<dbReference type="GO" id="GO:0030154">
    <property type="term" value="P:cell differentiation"/>
    <property type="evidence" value="ECO:0007669"/>
    <property type="project" value="TreeGrafter"/>
</dbReference>
<dbReference type="Gene3D" id="3.30.60.30">
    <property type="match status" value="1"/>
</dbReference>
<reference evidence="4" key="1">
    <citation type="submission" date="2025-08" db="UniProtKB">
        <authorList>
            <consortium name="Ensembl"/>
        </authorList>
    </citation>
    <scope>IDENTIFICATION</scope>
</reference>
<organism evidence="4 5">
    <name type="scientific">Sinocyclocheilus anshuiensis</name>
    <dbReference type="NCBI Taxonomy" id="1608454"/>
    <lineage>
        <taxon>Eukaryota</taxon>
        <taxon>Metazoa</taxon>
        <taxon>Chordata</taxon>
        <taxon>Craniata</taxon>
        <taxon>Vertebrata</taxon>
        <taxon>Euteleostomi</taxon>
        <taxon>Actinopterygii</taxon>
        <taxon>Neopterygii</taxon>
        <taxon>Teleostei</taxon>
        <taxon>Ostariophysi</taxon>
        <taxon>Cypriniformes</taxon>
        <taxon>Cyprinidae</taxon>
        <taxon>Cyprininae</taxon>
        <taxon>Sinocyclocheilus</taxon>
    </lineage>
</organism>
<sequence length="79" mass="8928">NMHRLQAPFTSENSRKQILDFDCTKNYIPVCGTNGDTYQNECYLKQAACTQQRPIFLASEGPCYPGESRPSPPLPEMKT</sequence>
<dbReference type="CDD" id="cd00104">
    <property type="entry name" value="KAZAL_FS"/>
    <property type="match status" value="1"/>
</dbReference>
<accession>A0A671NGJ6</accession>
<name>A0A671NGJ6_9TELE</name>
<feature type="region of interest" description="Disordered" evidence="2">
    <location>
        <begin position="60"/>
        <end position="79"/>
    </location>
</feature>
<dbReference type="GO" id="GO:0005576">
    <property type="term" value="C:extracellular region"/>
    <property type="evidence" value="ECO:0007669"/>
    <property type="project" value="TreeGrafter"/>
</dbReference>
<dbReference type="Proteomes" id="UP000472260">
    <property type="component" value="Unassembled WGS sequence"/>
</dbReference>
<evidence type="ECO:0000259" key="3">
    <source>
        <dbReference type="PROSITE" id="PS51465"/>
    </source>
</evidence>
<reference evidence="4" key="2">
    <citation type="submission" date="2025-09" db="UniProtKB">
        <authorList>
            <consortium name="Ensembl"/>
        </authorList>
    </citation>
    <scope>IDENTIFICATION</scope>
</reference>
<evidence type="ECO:0000256" key="2">
    <source>
        <dbReference type="SAM" id="MobiDB-lite"/>
    </source>
</evidence>
<evidence type="ECO:0000313" key="5">
    <source>
        <dbReference type="Proteomes" id="UP000472260"/>
    </source>
</evidence>
<proteinExistence type="predicted"/>
<dbReference type="InterPro" id="IPR002350">
    <property type="entry name" value="Kazal_dom"/>
</dbReference>
<feature type="compositionally biased region" description="Pro residues" evidence="2">
    <location>
        <begin position="70"/>
        <end position="79"/>
    </location>
</feature>
<feature type="domain" description="Kazal-like" evidence="3">
    <location>
        <begin position="1"/>
        <end position="65"/>
    </location>
</feature>
<dbReference type="InterPro" id="IPR036058">
    <property type="entry name" value="Kazal_dom_sf"/>
</dbReference>
<dbReference type="PROSITE" id="PS51465">
    <property type="entry name" value="KAZAL_2"/>
    <property type="match status" value="1"/>
</dbReference>
<evidence type="ECO:0000256" key="1">
    <source>
        <dbReference type="ARBA" id="ARBA00023157"/>
    </source>
</evidence>
<dbReference type="InterPro" id="IPR050653">
    <property type="entry name" value="Prot_Inhib_GrowthFact_Antg"/>
</dbReference>
<protein>
    <recommendedName>
        <fullName evidence="3">Kazal-like domain-containing protein</fullName>
    </recommendedName>
</protein>
<dbReference type="AlphaFoldDB" id="A0A671NGJ6"/>
<dbReference type="Ensembl" id="ENSSANT00000046646.1">
    <property type="protein sequence ID" value="ENSSANP00000043844.1"/>
    <property type="gene ID" value="ENSSANG00000022192.1"/>
</dbReference>
<dbReference type="Pfam" id="PF07648">
    <property type="entry name" value="Kazal_2"/>
    <property type="match status" value="1"/>
</dbReference>
<dbReference type="PANTHER" id="PTHR10913:SF68">
    <property type="entry name" value="TOMOREGULIN-1-RELATED"/>
    <property type="match status" value="1"/>
</dbReference>
<keyword evidence="1" id="KW-1015">Disulfide bond</keyword>
<dbReference type="PANTHER" id="PTHR10913">
    <property type="entry name" value="FOLLISTATIN-RELATED"/>
    <property type="match status" value="1"/>
</dbReference>
<dbReference type="SMART" id="SM00280">
    <property type="entry name" value="KAZAL"/>
    <property type="match status" value="1"/>
</dbReference>
<dbReference type="SUPFAM" id="SSF100895">
    <property type="entry name" value="Kazal-type serine protease inhibitors"/>
    <property type="match status" value="1"/>
</dbReference>
<keyword evidence="5" id="KW-1185">Reference proteome</keyword>
<evidence type="ECO:0000313" key="4">
    <source>
        <dbReference type="Ensembl" id="ENSSANP00000043844.1"/>
    </source>
</evidence>